<gene>
    <name evidence="2" type="ORF">VitviT2T_010604</name>
</gene>
<dbReference type="InterPro" id="IPR008808">
    <property type="entry name" value="Powdery_mildew-R_dom"/>
</dbReference>
<evidence type="ECO:0000313" key="3">
    <source>
        <dbReference type="Proteomes" id="UP001227230"/>
    </source>
</evidence>
<feature type="domain" description="RPW8" evidence="1">
    <location>
        <begin position="29"/>
        <end position="71"/>
    </location>
</feature>
<protein>
    <recommendedName>
        <fullName evidence="1">RPW8 domain-containing protein</fullName>
    </recommendedName>
</protein>
<sequence length="76" mass="8061">MEVLGMAGGKFEMNIPGETRGGMGGGGEAALGAVMGELLRAVLRAKDRVVRFKPMLQELQSTLESIIPKISTKLTD</sequence>
<keyword evidence="3" id="KW-1185">Reference proteome</keyword>
<name>A0ABY9CAN9_VITVI</name>
<dbReference type="EMBL" id="CP126654">
    <property type="protein sequence ID" value="WJZ91541.1"/>
    <property type="molecule type" value="Genomic_DNA"/>
</dbReference>
<proteinExistence type="predicted"/>
<reference evidence="2 3" key="1">
    <citation type="journal article" date="2023" name="Hortic Res">
        <title>The complete reference genome for grapevine (Vitis vinifera L.) genetics and breeding.</title>
        <authorList>
            <person name="Shi X."/>
            <person name="Cao S."/>
            <person name="Wang X."/>
            <person name="Huang S."/>
            <person name="Wang Y."/>
            <person name="Liu Z."/>
            <person name="Liu W."/>
            <person name="Leng X."/>
            <person name="Peng Y."/>
            <person name="Wang N."/>
            <person name="Wang Y."/>
            <person name="Ma Z."/>
            <person name="Xu X."/>
            <person name="Zhang F."/>
            <person name="Xue H."/>
            <person name="Zhong H."/>
            <person name="Wang Y."/>
            <person name="Zhang K."/>
            <person name="Velt A."/>
            <person name="Avia K."/>
            <person name="Holtgrawe D."/>
            <person name="Grimplet J."/>
            <person name="Matus J.T."/>
            <person name="Ware D."/>
            <person name="Wu X."/>
            <person name="Wang H."/>
            <person name="Liu C."/>
            <person name="Fang Y."/>
            <person name="Rustenholz C."/>
            <person name="Cheng Z."/>
            <person name="Xiao H."/>
            <person name="Zhou Y."/>
        </authorList>
    </citation>
    <scope>NUCLEOTIDE SEQUENCE [LARGE SCALE GENOMIC DNA]</scope>
    <source>
        <strain evidence="3">cv. Pinot noir / PN40024</strain>
        <tissue evidence="2">Leaf</tissue>
    </source>
</reference>
<evidence type="ECO:0000259" key="1">
    <source>
        <dbReference type="Pfam" id="PF05659"/>
    </source>
</evidence>
<dbReference type="Pfam" id="PF05659">
    <property type="entry name" value="RPW8"/>
    <property type="match status" value="1"/>
</dbReference>
<accession>A0ABY9CAN9</accession>
<evidence type="ECO:0000313" key="2">
    <source>
        <dbReference type="EMBL" id="WJZ91541.1"/>
    </source>
</evidence>
<dbReference type="Proteomes" id="UP001227230">
    <property type="component" value="Chromosome 7"/>
</dbReference>
<organism evidence="2 3">
    <name type="scientific">Vitis vinifera</name>
    <name type="common">Grape</name>
    <dbReference type="NCBI Taxonomy" id="29760"/>
    <lineage>
        <taxon>Eukaryota</taxon>
        <taxon>Viridiplantae</taxon>
        <taxon>Streptophyta</taxon>
        <taxon>Embryophyta</taxon>
        <taxon>Tracheophyta</taxon>
        <taxon>Spermatophyta</taxon>
        <taxon>Magnoliopsida</taxon>
        <taxon>eudicotyledons</taxon>
        <taxon>Gunneridae</taxon>
        <taxon>Pentapetalae</taxon>
        <taxon>rosids</taxon>
        <taxon>Vitales</taxon>
        <taxon>Vitaceae</taxon>
        <taxon>Viteae</taxon>
        <taxon>Vitis</taxon>
    </lineage>
</organism>